<dbReference type="GO" id="GO:0003677">
    <property type="term" value="F:DNA binding"/>
    <property type="evidence" value="ECO:0007669"/>
    <property type="project" value="UniProtKB-KW"/>
</dbReference>
<dbReference type="Pfam" id="PF00126">
    <property type="entry name" value="HTH_1"/>
    <property type="match status" value="1"/>
</dbReference>
<dbReference type="PANTHER" id="PTHR30118:SF15">
    <property type="entry name" value="TRANSCRIPTIONAL REGULATORY PROTEIN"/>
    <property type="match status" value="1"/>
</dbReference>
<name>A0A0D6IM41_ALCXX</name>
<dbReference type="Pfam" id="PF03466">
    <property type="entry name" value="LysR_substrate"/>
    <property type="match status" value="1"/>
</dbReference>
<dbReference type="KEGG" id="axx:ERS451415_05373"/>
<keyword evidence="4" id="KW-0804">Transcription</keyword>
<evidence type="ECO:0000256" key="3">
    <source>
        <dbReference type="ARBA" id="ARBA00023125"/>
    </source>
</evidence>
<dbReference type="Gene3D" id="3.40.190.10">
    <property type="entry name" value="Periplasmic binding protein-like II"/>
    <property type="match status" value="2"/>
</dbReference>
<evidence type="ECO:0000256" key="2">
    <source>
        <dbReference type="ARBA" id="ARBA00023015"/>
    </source>
</evidence>
<dbReference type="GO" id="GO:0003700">
    <property type="term" value="F:DNA-binding transcription factor activity"/>
    <property type="evidence" value="ECO:0007669"/>
    <property type="project" value="InterPro"/>
</dbReference>
<dbReference type="PRINTS" id="PR00039">
    <property type="entry name" value="HTHLYSR"/>
</dbReference>
<dbReference type="SUPFAM" id="SSF53850">
    <property type="entry name" value="Periplasmic binding protein-like II"/>
    <property type="match status" value="1"/>
</dbReference>
<dbReference type="PANTHER" id="PTHR30118">
    <property type="entry name" value="HTH-TYPE TRANSCRIPTIONAL REGULATOR LEUO-RELATED"/>
    <property type="match status" value="1"/>
</dbReference>
<dbReference type="InterPro" id="IPR036390">
    <property type="entry name" value="WH_DNA-bd_sf"/>
</dbReference>
<protein>
    <submittedName>
        <fullName evidence="5">LysR family transcriptional regulator</fullName>
    </submittedName>
</protein>
<dbReference type="SUPFAM" id="SSF46785">
    <property type="entry name" value="Winged helix' DNA-binding domain"/>
    <property type="match status" value="1"/>
</dbReference>
<dbReference type="InterPro" id="IPR036388">
    <property type="entry name" value="WH-like_DNA-bd_sf"/>
</dbReference>
<organism evidence="5 6">
    <name type="scientific">Alcaligenes xylosoxydans xylosoxydans</name>
    <name type="common">Achromobacter xylosoxidans</name>
    <dbReference type="NCBI Taxonomy" id="85698"/>
    <lineage>
        <taxon>Bacteria</taxon>
        <taxon>Pseudomonadati</taxon>
        <taxon>Pseudomonadota</taxon>
        <taxon>Betaproteobacteria</taxon>
        <taxon>Burkholderiales</taxon>
        <taxon>Alcaligenaceae</taxon>
        <taxon>Achromobacter</taxon>
    </lineage>
</organism>
<evidence type="ECO:0000313" key="5">
    <source>
        <dbReference type="EMBL" id="MCZ8401987.1"/>
    </source>
</evidence>
<accession>A0A0D6IM41</accession>
<evidence type="ECO:0000256" key="4">
    <source>
        <dbReference type="ARBA" id="ARBA00023163"/>
    </source>
</evidence>
<comment type="similarity">
    <text evidence="1">Belongs to the LysR transcriptional regulatory family.</text>
</comment>
<dbReference type="eggNOG" id="COG0583">
    <property type="taxonomic scope" value="Bacteria"/>
</dbReference>
<sequence length="305" mass="33744">MADLRDVDLNLLILFQHLLEDRNLSAVARRLDLSQPAVSNALRRLRLAFGDELFVRTAQGMLPTPRAQRLAGPVSEALAMLSQALQDQDAFDAATSTRRFRVAMTDVGEIHFMPRLMEVCVQVAPQVRIDSVRVQGPDLPREMEAGRVDLAIGAFDEMGAGTLQRMLFRQGYATLFRQAHPSAHQGMGLKAFRAERHLIVSRAAPYGQVNQSMERAGVPLAEHFSVPHFSAVPYIVSATDLLATVPEKLAASAAQPFGLRYMTPPVKVPALQTNMYWQRRYDRDGGNQWLRALIVNAFAVGSTPA</sequence>
<dbReference type="InterPro" id="IPR000847">
    <property type="entry name" value="LysR_HTH_N"/>
</dbReference>
<comment type="caution">
    <text evidence="5">The sequence shown here is derived from an EMBL/GenBank/DDBJ whole genome shotgun (WGS) entry which is preliminary data.</text>
</comment>
<reference evidence="5" key="1">
    <citation type="submission" date="2022-12" db="EMBL/GenBank/DDBJ databases">
        <authorList>
            <person name="Voronina O.L."/>
            <person name="Kunda M.S."/>
            <person name="Ryzhova N."/>
            <person name="Aksenova E.I."/>
        </authorList>
    </citation>
    <scope>NUCLEOTIDE SEQUENCE</scope>
    <source>
        <strain evidence="5">SCCH136:Ach223948</strain>
    </source>
</reference>
<dbReference type="RefSeq" id="WP_006385916.1">
    <property type="nucleotide sequence ID" value="NZ_CAJFDJ010000002.1"/>
</dbReference>
<dbReference type="InterPro" id="IPR050389">
    <property type="entry name" value="LysR-type_TF"/>
</dbReference>
<dbReference type="AlphaFoldDB" id="A0A0D6IM41"/>
<dbReference type="Gene3D" id="1.10.10.10">
    <property type="entry name" value="Winged helix-like DNA-binding domain superfamily/Winged helix DNA-binding domain"/>
    <property type="match status" value="1"/>
</dbReference>
<evidence type="ECO:0000313" key="6">
    <source>
        <dbReference type="Proteomes" id="UP001141992"/>
    </source>
</evidence>
<evidence type="ECO:0000256" key="1">
    <source>
        <dbReference type="ARBA" id="ARBA00009437"/>
    </source>
</evidence>
<keyword evidence="2" id="KW-0805">Transcription regulation</keyword>
<dbReference type="PROSITE" id="PS50931">
    <property type="entry name" value="HTH_LYSR"/>
    <property type="match status" value="1"/>
</dbReference>
<dbReference type="GeneID" id="75272831"/>
<gene>
    <name evidence="5" type="ORF">O9570_11075</name>
</gene>
<proteinExistence type="inferred from homology"/>
<dbReference type="EMBL" id="JAPZVI010000006">
    <property type="protein sequence ID" value="MCZ8401987.1"/>
    <property type="molecule type" value="Genomic_DNA"/>
</dbReference>
<keyword evidence="3" id="KW-0238">DNA-binding</keyword>
<dbReference type="Proteomes" id="UP001141992">
    <property type="component" value="Unassembled WGS sequence"/>
</dbReference>
<dbReference type="InterPro" id="IPR005119">
    <property type="entry name" value="LysR_subst-bd"/>
</dbReference>
<dbReference type="CDD" id="cd08459">
    <property type="entry name" value="PBP2_DntR_NahR_LinR_like"/>
    <property type="match status" value="1"/>
</dbReference>